<dbReference type="Pfam" id="PF02786">
    <property type="entry name" value="CPSase_L_D2"/>
    <property type="match status" value="1"/>
</dbReference>
<dbReference type="Gene3D" id="3.30.470.20">
    <property type="entry name" value="ATP-grasp fold, B domain"/>
    <property type="match status" value="1"/>
</dbReference>
<dbReference type="STRING" id="371731.Rsw2DRAFT_1557"/>
<dbReference type="FunFam" id="3.40.50.20:FF:000010">
    <property type="entry name" value="Propionyl-CoA carboxylase subunit alpha"/>
    <property type="match status" value="1"/>
</dbReference>
<dbReference type="EC" id="6.3.4.14" evidence="4 15"/>
<organism evidence="18 19">
    <name type="scientific">Rhodobacter ferrooxidans</name>
    <dbReference type="NCBI Taxonomy" id="371731"/>
    <lineage>
        <taxon>Bacteria</taxon>
        <taxon>Pseudomonadati</taxon>
        <taxon>Pseudomonadota</taxon>
        <taxon>Alphaproteobacteria</taxon>
        <taxon>Rhodobacterales</taxon>
        <taxon>Rhodobacter group</taxon>
        <taxon>Rhodobacter</taxon>
    </lineage>
</organism>
<sequence>MSADAPAHQLFDKILIANRGEIALRVIRACREMGIKSVAVHSTADADAMHVRMADESVCIGPAPSSESYLSKAAIISACEITGAQAVHPGYGFLSENAAFAQALEDHELVFIGPTAEHIRIMGDKITAKETMRALGVPCVPGSDGGVPDYESAIGVAAGIGFPVIIKATAGGGGRGMKVANNPEELEIAFRTARAEAKSAFGNDEVYIEKYLQKPRHIEVQVFGDGKGRAVHLGERDCSLQRRHQKVLEEAPGPVITPALRARIGKVCAEAVAAINYIGAGTIEFLYEDGEFFFIEMNTRLQVEHPVTEAIFGVDLVREQIRVAAGMEMSFHQQEMEINGHAIEVRINAEKLPNFSPCPGKVRVFHAPGGLGVRMDSAIYGGYTIPPYYDSLIGKLIVHGRDRPEALARLRRALGELIIDGIDTTVPLFDALLSDPDIQNGEYNIHWLEKWLAANFG</sequence>
<evidence type="ECO:0000256" key="5">
    <source>
        <dbReference type="ARBA" id="ARBA00017242"/>
    </source>
</evidence>
<comment type="pathway">
    <text evidence="2 15">Lipid metabolism; malonyl-CoA biosynthesis; malonyl-CoA from acetyl-CoA: step 1/1.</text>
</comment>
<dbReference type="InterPro" id="IPR016185">
    <property type="entry name" value="PreATP-grasp_dom_sf"/>
</dbReference>
<dbReference type="PROSITE" id="PS00867">
    <property type="entry name" value="CPSASE_2"/>
    <property type="match status" value="1"/>
</dbReference>
<dbReference type="FunFam" id="3.30.1490.20:FF:000018">
    <property type="entry name" value="Biotin carboxylase"/>
    <property type="match status" value="1"/>
</dbReference>
<dbReference type="InterPro" id="IPR011054">
    <property type="entry name" value="Rudment_hybrid_motif"/>
</dbReference>
<dbReference type="PROSITE" id="PS50975">
    <property type="entry name" value="ATP_GRASP"/>
    <property type="match status" value="1"/>
</dbReference>
<dbReference type="GO" id="GO:0006633">
    <property type="term" value="P:fatty acid biosynthetic process"/>
    <property type="evidence" value="ECO:0007669"/>
    <property type="project" value="UniProtKB-KW"/>
</dbReference>
<dbReference type="PANTHER" id="PTHR48095:SF2">
    <property type="entry name" value="BIOTIN CARBOXYLASE, CHLOROPLASTIC"/>
    <property type="match status" value="1"/>
</dbReference>
<evidence type="ECO:0000313" key="19">
    <source>
        <dbReference type="Proteomes" id="UP000010121"/>
    </source>
</evidence>
<evidence type="ECO:0000313" key="18">
    <source>
        <dbReference type="EMBL" id="EEW25513.1"/>
    </source>
</evidence>
<dbReference type="AlphaFoldDB" id="C8S0H9"/>
<dbReference type="NCBIfam" id="TIGR00514">
    <property type="entry name" value="accC"/>
    <property type="match status" value="1"/>
</dbReference>
<keyword evidence="10" id="KW-0460">Magnesium</keyword>
<proteinExistence type="predicted"/>
<reference evidence="18 19" key="1">
    <citation type="submission" date="2009-08" db="EMBL/GenBank/DDBJ databases">
        <title>The draft genome of Rhodobacter sp. SW2.</title>
        <authorList>
            <consortium name="US DOE Joint Genome Institute (JGI-PGF)"/>
            <person name="Lucas S."/>
            <person name="Copeland A."/>
            <person name="Lapidus A."/>
            <person name="Glavina del Rio T."/>
            <person name="Tice H."/>
            <person name="Bruce D."/>
            <person name="Goodwin L."/>
            <person name="Pitluck S."/>
            <person name="Larimer F."/>
            <person name="Land M.L."/>
            <person name="Hauser L."/>
            <person name="Emerson D."/>
        </authorList>
    </citation>
    <scope>NUCLEOTIDE SEQUENCE [LARGE SCALE GENOMIC DNA]</scope>
    <source>
        <strain evidence="18 19">SW2</strain>
    </source>
</reference>
<keyword evidence="8 14" id="KW-0547">Nucleotide-binding</keyword>
<evidence type="ECO:0000256" key="10">
    <source>
        <dbReference type="ARBA" id="ARBA00022842"/>
    </source>
</evidence>
<dbReference type="Proteomes" id="UP000010121">
    <property type="component" value="Unassembled WGS sequence"/>
</dbReference>
<name>C8S0H9_9RHOB</name>
<evidence type="ECO:0000256" key="3">
    <source>
        <dbReference type="ARBA" id="ARBA00011750"/>
    </source>
</evidence>
<evidence type="ECO:0000256" key="6">
    <source>
        <dbReference type="ARBA" id="ARBA00022598"/>
    </source>
</evidence>
<evidence type="ECO:0000259" key="16">
    <source>
        <dbReference type="PROSITE" id="PS50975"/>
    </source>
</evidence>
<dbReference type="NCBIfam" id="NF006367">
    <property type="entry name" value="PRK08591.1"/>
    <property type="match status" value="1"/>
</dbReference>
<dbReference type="SUPFAM" id="SSF51246">
    <property type="entry name" value="Rudiment single hybrid motif"/>
    <property type="match status" value="1"/>
</dbReference>
<keyword evidence="9 14" id="KW-0067">ATP-binding</keyword>
<dbReference type="InterPro" id="IPR005479">
    <property type="entry name" value="CPAse_ATP-bd"/>
</dbReference>
<evidence type="ECO:0000256" key="14">
    <source>
        <dbReference type="PROSITE-ProRule" id="PRU00409"/>
    </source>
</evidence>
<comment type="subunit">
    <text evidence="3 15">Acetyl-CoA carboxylase is a heterohexamer of biotin carboxyl carrier protein, biotin carboxylase and the two subunits of carboxyl transferase in a 2:2 complex.</text>
</comment>
<keyword evidence="6 15" id="KW-0436">Ligase</keyword>
<dbReference type="Pfam" id="PF00289">
    <property type="entry name" value="Biotin_carb_N"/>
    <property type="match status" value="1"/>
</dbReference>
<evidence type="ECO:0000256" key="9">
    <source>
        <dbReference type="ARBA" id="ARBA00022840"/>
    </source>
</evidence>
<comment type="caution">
    <text evidence="18">The sequence shown here is derived from an EMBL/GenBank/DDBJ whole genome shotgun (WGS) entry which is preliminary data.</text>
</comment>
<dbReference type="SMART" id="SM00878">
    <property type="entry name" value="Biotin_carb_C"/>
    <property type="match status" value="1"/>
</dbReference>
<gene>
    <name evidence="18" type="ORF">Rsw2DRAFT_1557</name>
</gene>
<keyword evidence="15" id="KW-0275">Fatty acid biosynthesis</keyword>
<keyword evidence="15" id="KW-0444">Lipid biosynthesis</keyword>
<dbReference type="SUPFAM" id="SSF56059">
    <property type="entry name" value="Glutathione synthetase ATP-binding domain-like"/>
    <property type="match status" value="1"/>
</dbReference>
<dbReference type="InterPro" id="IPR004549">
    <property type="entry name" value="Acetyl_CoA_COase_biotin_COase"/>
</dbReference>
<dbReference type="PROSITE" id="PS00866">
    <property type="entry name" value="CPSASE_1"/>
    <property type="match status" value="1"/>
</dbReference>
<feature type="domain" description="Biotin carboxylation" evidence="17">
    <location>
        <begin position="10"/>
        <end position="453"/>
    </location>
</feature>
<dbReference type="SUPFAM" id="SSF52440">
    <property type="entry name" value="PreATP-grasp domain"/>
    <property type="match status" value="1"/>
</dbReference>
<dbReference type="GO" id="GO:0046872">
    <property type="term" value="F:metal ion binding"/>
    <property type="evidence" value="ECO:0007669"/>
    <property type="project" value="UniProtKB-KW"/>
</dbReference>
<comment type="function">
    <text evidence="1 15">This protein is a component of the acetyl coenzyme A carboxylase complex; first, biotin carboxylase catalyzes the carboxylation of the carrier protein and then the transcarboxylase transfers the carboxyl group to form malonyl-CoA.</text>
</comment>
<evidence type="ECO:0000256" key="7">
    <source>
        <dbReference type="ARBA" id="ARBA00022723"/>
    </source>
</evidence>
<evidence type="ECO:0000256" key="13">
    <source>
        <dbReference type="ARBA" id="ARBA00048600"/>
    </source>
</evidence>
<keyword evidence="7" id="KW-0479">Metal-binding</keyword>
<dbReference type="EMBL" id="ACYY01000008">
    <property type="protein sequence ID" value="EEW25513.1"/>
    <property type="molecule type" value="Genomic_DNA"/>
</dbReference>
<keyword evidence="11 15" id="KW-0092">Biotin</keyword>
<dbReference type="GO" id="GO:0005524">
    <property type="term" value="F:ATP binding"/>
    <property type="evidence" value="ECO:0007669"/>
    <property type="project" value="UniProtKB-UniRule"/>
</dbReference>
<evidence type="ECO:0000256" key="2">
    <source>
        <dbReference type="ARBA" id="ARBA00004956"/>
    </source>
</evidence>
<dbReference type="eggNOG" id="COG0439">
    <property type="taxonomic scope" value="Bacteria"/>
</dbReference>
<evidence type="ECO:0000256" key="4">
    <source>
        <dbReference type="ARBA" id="ARBA00013263"/>
    </source>
</evidence>
<dbReference type="GO" id="GO:0004075">
    <property type="term" value="F:biotin carboxylase activity"/>
    <property type="evidence" value="ECO:0007669"/>
    <property type="project" value="UniProtKB-EC"/>
</dbReference>
<dbReference type="InterPro" id="IPR005481">
    <property type="entry name" value="BC-like_N"/>
</dbReference>
<evidence type="ECO:0000256" key="8">
    <source>
        <dbReference type="ARBA" id="ARBA00022741"/>
    </source>
</evidence>
<keyword evidence="15" id="KW-0276">Fatty acid metabolism</keyword>
<feature type="domain" description="ATP-grasp" evidence="16">
    <location>
        <begin position="129"/>
        <end position="325"/>
    </location>
</feature>
<keyword evidence="15" id="KW-0443">Lipid metabolism</keyword>
<dbReference type="InterPro" id="IPR005482">
    <property type="entry name" value="Biotin_COase_C"/>
</dbReference>
<dbReference type="InterPro" id="IPR011764">
    <property type="entry name" value="Biotin_carboxylation_dom"/>
</dbReference>
<keyword evidence="19" id="KW-1185">Reference proteome</keyword>
<evidence type="ECO:0000256" key="15">
    <source>
        <dbReference type="RuleBase" id="RU365063"/>
    </source>
</evidence>
<dbReference type="InterPro" id="IPR011761">
    <property type="entry name" value="ATP-grasp"/>
</dbReference>
<dbReference type="GO" id="GO:2001295">
    <property type="term" value="P:malonyl-CoA biosynthetic process"/>
    <property type="evidence" value="ECO:0007669"/>
    <property type="project" value="UniProtKB-UniPathway"/>
</dbReference>
<protein>
    <recommendedName>
        <fullName evidence="5 15">Biotin carboxylase</fullName>
        <ecNumber evidence="4 15">6.3.4.14</ecNumber>
    </recommendedName>
    <alternativeName>
        <fullName evidence="12 15">Acetyl-coenzyme A carboxylase biotin carboxylase subunit A</fullName>
    </alternativeName>
</protein>
<dbReference type="InterPro" id="IPR051602">
    <property type="entry name" value="ACC_Biotin_Carboxylase"/>
</dbReference>
<dbReference type="PANTHER" id="PTHR48095">
    <property type="entry name" value="PYRUVATE CARBOXYLASE SUBUNIT A"/>
    <property type="match status" value="1"/>
</dbReference>
<evidence type="ECO:0000256" key="11">
    <source>
        <dbReference type="ARBA" id="ARBA00023267"/>
    </source>
</evidence>
<dbReference type="Pfam" id="PF02785">
    <property type="entry name" value="Biotin_carb_C"/>
    <property type="match status" value="1"/>
</dbReference>
<evidence type="ECO:0000259" key="17">
    <source>
        <dbReference type="PROSITE" id="PS50979"/>
    </source>
</evidence>
<comment type="catalytic activity">
    <reaction evidence="13 15">
        <text>N(6)-biotinyl-L-lysyl-[protein] + hydrogencarbonate + ATP = N(6)-carboxybiotinyl-L-lysyl-[protein] + ADP + phosphate + H(+)</text>
        <dbReference type="Rhea" id="RHEA:13501"/>
        <dbReference type="Rhea" id="RHEA-COMP:10505"/>
        <dbReference type="Rhea" id="RHEA-COMP:10506"/>
        <dbReference type="ChEBI" id="CHEBI:15378"/>
        <dbReference type="ChEBI" id="CHEBI:17544"/>
        <dbReference type="ChEBI" id="CHEBI:30616"/>
        <dbReference type="ChEBI" id="CHEBI:43474"/>
        <dbReference type="ChEBI" id="CHEBI:83144"/>
        <dbReference type="ChEBI" id="CHEBI:83145"/>
        <dbReference type="ChEBI" id="CHEBI:456216"/>
        <dbReference type="EC" id="6.3.4.14"/>
    </reaction>
</comment>
<dbReference type="PROSITE" id="PS50979">
    <property type="entry name" value="BC"/>
    <property type="match status" value="1"/>
</dbReference>
<dbReference type="UniPathway" id="UPA00655">
    <property type="reaction ID" value="UER00711"/>
</dbReference>
<evidence type="ECO:0000256" key="1">
    <source>
        <dbReference type="ARBA" id="ARBA00003761"/>
    </source>
</evidence>
<evidence type="ECO:0000256" key="12">
    <source>
        <dbReference type="ARBA" id="ARBA00033786"/>
    </source>
</evidence>
<accession>C8S0H9</accession>